<reference evidence="2 3" key="1">
    <citation type="submission" date="2017-11" db="EMBL/GenBank/DDBJ databases">
        <title>Sequencing the genomes of 1000 actinobacteria strains.</title>
        <authorList>
            <person name="Klenk H.-P."/>
        </authorList>
    </citation>
    <scope>NUCLEOTIDE SEQUENCE [LARGE SCALE GENOMIC DNA]</scope>
    <source>
        <strain evidence="2 3">DSM 44104</strain>
    </source>
</reference>
<evidence type="ECO:0000313" key="3">
    <source>
        <dbReference type="Proteomes" id="UP000232453"/>
    </source>
</evidence>
<organism evidence="2 3">
    <name type="scientific">Pseudonocardia alni</name>
    <name type="common">Amycolata alni</name>
    <dbReference type="NCBI Taxonomy" id="33907"/>
    <lineage>
        <taxon>Bacteria</taxon>
        <taxon>Bacillati</taxon>
        <taxon>Actinomycetota</taxon>
        <taxon>Actinomycetes</taxon>
        <taxon>Pseudonocardiales</taxon>
        <taxon>Pseudonocardiaceae</taxon>
        <taxon>Pseudonocardia</taxon>
    </lineage>
</organism>
<dbReference type="InterPro" id="IPR007235">
    <property type="entry name" value="Glyco_trans_28_C"/>
</dbReference>
<sequence length="356" mass="36525">MTGGTGPGATSGTIVYYVHHHGSGHAHRAAAIAAHCRTPVVGVGSRPAPRGWPGAWHELPLDTGGGDTAGGDTADTADVTAGGTLHWVPRHHDGLRARTAAVSALLAAGPARLLVADVSVEIALLARLHGVPVAVVAQPGERLDRAHRTVYDLAEVLLAPWPADPPRPWRPELTGRTVHLGGLSRYDDRTARPGPGRRRVLVLTGSGDGGADPAALAAAASATPDWTWRVAGGLTGALRDAPPNLACAGWTGEVWAELQDADVVVGHAGQNVVAEIAAARRAAVIVPAERPYGEQVATGAVLRAAGLATVRDRWPAPADWPGVLDEAVSRGGAGWSRWSDGRAAERAAAVLDGIAA</sequence>
<keyword evidence="2" id="KW-0808">Transferase</keyword>
<evidence type="ECO:0000313" key="2">
    <source>
        <dbReference type="EMBL" id="PKB29566.1"/>
    </source>
</evidence>
<name>A0AA44ULR8_PSEA5</name>
<gene>
    <name evidence="2" type="ORF">ATL51_1198</name>
</gene>
<dbReference type="SUPFAM" id="SSF53756">
    <property type="entry name" value="UDP-Glycosyltransferase/glycogen phosphorylase"/>
    <property type="match status" value="1"/>
</dbReference>
<evidence type="ECO:0000259" key="1">
    <source>
        <dbReference type="Pfam" id="PF04101"/>
    </source>
</evidence>
<dbReference type="Pfam" id="PF04101">
    <property type="entry name" value="Glyco_tran_28_C"/>
    <property type="match status" value="1"/>
</dbReference>
<proteinExistence type="predicted"/>
<dbReference type="GO" id="GO:0016758">
    <property type="term" value="F:hexosyltransferase activity"/>
    <property type="evidence" value="ECO:0007669"/>
    <property type="project" value="InterPro"/>
</dbReference>
<feature type="domain" description="Glycosyl transferase family 28 C-terminal" evidence="1">
    <location>
        <begin position="258"/>
        <end position="296"/>
    </location>
</feature>
<comment type="caution">
    <text evidence="2">The sequence shown here is derived from an EMBL/GenBank/DDBJ whole genome shotgun (WGS) entry which is preliminary data.</text>
</comment>
<accession>A0AA44ULR8</accession>
<dbReference type="RefSeq" id="WP_100877931.1">
    <property type="nucleotide sequence ID" value="NZ_JBICSI010000002.1"/>
</dbReference>
<dbReference type="Proteomes" id="UP000232453">
    <property type="component" value="Unassembled WGS sequence"/>
</dbReference>
<dbReference type="EMBL" id="PHUJ01000003">
    <property type="protein sequence ID" value="PKB29566.1"/>
    <property type="molecule type" value="Genomic_DNA"/>
</dbReference>
<dbReference type="Gene3D" id="3.40.50.2000">
    <property type="entry name" value="Glycogen Phosphorylase B"/>
    <property type="match status" value="1"/>
</dbReference>
<protein>
    <submittedName>
        <fullName evidence="2">Glycosyl transferase family 28</fullName>
    </submittedName>
</protein>
<dbReference type="AlphaFoldDB" id="A0AA44ULR8"/>